<dbReference type="OrthoDB" id="9786961at2"/>
<comment type="caution">
    <text evidence="1">The sequence shown here is derived from an EMBL/GenBank/DDBJ whole genome shotgun (WGS) entry which is preliminary data.</text>
</comment>
<dbReference type="Proteomes" id="UP000295328">
    <property type="component" value="Unassembled WGS sequence"/>
</dbReference>
<proteinExistence type="predicted"/>
<keyword evidence="2" id="KW-1185">Reference proteome</keyword>
<name>A0A4R6BLA1_9STAP</name>
<dbReference type="PANTHER" id="PTHR38733:SF1">
    <property type="entry name" value="TYPE IV METHYL-DIRECTED RESTRICTION ENZYME ECOKMCRBC"/>
    <property type="match status" value="1"/>
</dbReference>
<dbReference type="Pfam" id="PF10117">
    <property type="entry name" value="McrBC"/>
    <property type="match status" value="1"/>
</dbReference>
<dbReference type="PANTHER" id="PTHR38733">
    <property type="entry name" value="PROTEIN MCRC"/>
    <property type="match status" value="1"/>
</dbReference>
<organism evidence="1 2">
    <name type="scientific">Macrococcus hajekii</name>
    <dbReference type="NCBI Taxonomy" id="198482"/>
    <lineage>
        <taxon>Bacteria</taxon>
        <taxon>Bacillati</taxon>
        <taxon>Bacillota</taxon>
        <taxon>Bacilli</taxon>
        <taxon>Bacillales</taxon>
        <taxon>Staphylococcaceae</taxon>
        <taxon>Macrococcus</taxon>
    </lineage>
</organism>
<dbReference type="EMBL" id="SCWE01000001">
    <property type="protein sequence ID" value="TDM02553.1"/>
    <property type="molecule type" value="Genomic_DNA"/>
</dbReference>
<gene>
    <name evidence="1" type="ORF">ERX37_00200</name>
</gene>
<accession>A0A4R6BLA1</accession>
<reference evidence="1 2" key="1">
    <citation type="submission" date="2019-01" db="EMBL/GenBank/DDBJ databases">
        <title>Draft genome sequences of the type strains of six Macrococcus species.</title>
        <authorList>
            <person name="Mazhar S."/>
            <person name="Altermann E."/>
            <person name="Hill C."/>
            <person name="Mcauliffe O."/>
        </authorList>
    </citation>
    <scope>NUCLEOTIDE SEQUENCE [LARGE SCALE GENOMIC DNA]</scope>
    <source>
        <strain evidence="1 2">CCM4809</strain>
    </source>
</reference>
<dbReference type="AlphaFoldDB" id="A0A4R6BLA1"/>
<evidence type="ECO:0000313" key="2">
    <source>
        <dbReference type="Proteomes" id="UP000295328"/>
    </source>
</evidence>
<evidence type="ECO:0000313" key="1">
    <source>
        <dbReference type="EMBL" id="TDM02553.1"/>
    </source>
</evidence>
<sequence>MAHHLEKRLGSDTVQAQEKRYYLFKDGKERGNYRLRPDIVVRKNNETREVIIIDTKWKRLDSTGPSQADLYQMYAYYTRYHHHQQNVKKVVLLYPSSPLFKELQYVSRGLDMAEEAVVEVCYVDSLNPEWQGKLMKILE</sequence>
<protein>
    <submittedName>
        <fullName evidence="1">Uncharacterized protein</fullName>
    </submittedName>
</protein>
<dbReference type="InterPro" id="IPR019292">
    <property type="entry name" value="McrC"/>
</dbReference>
<dbReference type="RefSeq" id="WP_133428642.1">
    <property type="nucleotide sequence ID" value="NZ_BMCC01000002.1"/>
</dbReference>